<proteinExistence type="predicted"/>
<gene>
    <name evidence="2" type="ORF">OS493_009588</name>
</gene>
<reference evidence="2" key="1">
    <citation type="submission" date="2023-01" db="EMBL/GenBank/DDBJ databases">
        <title>Genome assembly of the deep-sea coral Lophelia pertusa.</title>
        <authorList>
            <person name="Herrera S."/>
            <person name="Cordes E."/>
        </authorList>
    </citation>
    <scope>NUCLEOTIDE SEQUENCE</scope>
    <source>
        <strain evidence="2">USNM1676648</strain>
        <tissue evidence="2">Polyp</tissue>
    </source>
</reference>
<dbReference type="SMART" id="SM01342">
    <property type="entry name" value="TAN"/>
    <property type="match status" value="1"/>
</dbReference>
<evidence type="ECO:0000313" key="2">
    <source>
        <dbReference type="EMBL" id="KAJ7363434.1"/>
    </source>
</evidence>
<dbReference type="InterPro" id="IPR038980">
    <property type="entry name" value="ATM_plant"/>
</dbReference>
<evidence type="ECO:0000259" key="1">
    <source>
        <dbReference type="SMART" id="SM01342"/>
    </source>
</evidence>
<dbReference type="Proteomes" id="UP001163046">
    <property type="component" value="Unassembled WGS sequence"/>
</dbReference>
<keyword evidence="3" id="KW-1185">Reference proteome</keyword>
<dbReference type="AlphaFoldDB" id="A0A9W9YSC6"/>
<evidence type="ECO:0000313" key="3">
    <source>
        <dbReference type="Proteomes" id="UP001163046"/>
    </source>
</evidence>
<protein>
    <recommendedName>
        <fullName evidence="1">Telomere-length maintenance and DNA damage repair domain-containing protein</fullName>
    </recommendedName>
</protein>
<dbReference type="Pfam" id="PF11640">
    <property type="entry name" value="TAN"/>
    <property type="match status" value="1"/>
</dbReference>
<sequence>MAGEQTRELLSELCNHCNQLGSARPTERRSAANNILLQLESLEVLNNIDENTDLRRKKALTWDIIFKKVELFVTTELDGFAQRTPAYLQKKQQEVVKLVRTLLKKADERGRPHLKGEDVVLHLMSILKEPRHNCRIGVEYCKLLKKILSVPLYECDITFKTWQDVIDTFVSFLVEKPVWLLNGRLLVANIMYLSIEGAATLYTVKGNKLFKFFEKIIQENWSDSNSQIVEYLLAALNAFVKSNAEDCRGQVCRLGETLFPLLLQMWRQTVTSSFKNQLIQFMRLQICAHHPLGAHEDDDGSWSSSVNRWKNCLQRLYEAIVADIDQLKNRVLRSSSTKLDPGFTSQFIELATDVFHQVFWAQTTYRSMQDTTPEPGAKRQKIELGWHAARDTLESNSENLVLLSWLQILAALFAKHPSSIPASEFHPFFSILQQLQTRHKRRAQLDSRVVDSVNPILKQIWTCTLRVVGIKHLTDCGFSLLTTLLKELVVPPDPEMFCVILGSGIPSRPSFEFLATYLQLYSLPENFQPASPLGLTEPSKGSYPLRHQLFNWLMPVDEEGDGTNDILTFWASKTVSRLPSMQLVAGVLVSLTQKFSTAIEIVGVELSVHKTPDACPQDTDAMLIQMQEVYLKSTFDEVSKTFY</sequence>
<dbReference type="GO" id="GO:0004674">
    <property type="term" value="F:protein serine/threonine kinase activity"/>
    <property type="evidence" value="ECO:0007669"/>
    <property type="project" value="InterPro"/>
</dbReference>
<comment type="caution">
    <text evidence="2">The sequence shown here is derived from an EMBL/GenBank/DDBJ whole genome shotgun (WGS) entry which is preliminary data.</text>
</comment>
<dbReference type="GO" id="GO:0006974">
    <property type="term" value="P:DNA damage response"/>
    <property type="evidence" value="ECO:0007669"/>
    <property type="project" value="InterPro"/>
</dbReference>
<dbReference type="PANTHER" id="PTHR37079">
    <property type="entry name" value="SERINE/THREONINE-PROTEIN KINASE ATM"/>
    <property type="match status" value="1"/>
</dbReference>
<organism evidence="2 3">
    <name type="scientific">Desmophyllum pertusum</name>
    <dbReference type="NCBI Taxonomy" id="174260"/>
    <lineage>
        <taxon>Eukaryota</taxon>
        <taxon>Metazoa</taxon>
        <taxon>Cnidaria</taxon>
        <taxon>Anthozoa</taxon>
        <taxon>Hexacorallia</taxon>
        <taxon>Scleractinia</taxon>
        <taxon>Caryophylliina</taxon>
        <taxon>Caryophylliidae</taxon>
        <taxon>Desmophyllum</taxon>
    </lineage>
</organism>
<dbReference type="InterPro" id="IPR021668">
    <property type="entry name" value="TAN"/>
</dbReference>
<accession>A0A9W9YSC6</accession>
<dbReference type="InterPro" id="IPR016024">
    <property type="entry name" value="ARM-type_fold"/>
</dbReference>
<name>A0A9W9YSC6_9CNID</name>
<dbReference type="OrthoDB" id="381190at2759"/>
<feature type="domain" description="Telomere-length maintenance and DNA damage repair" evidence="1">
    <location>
        <begin position="7"/>
        <end position="164"/>
    </location>
</feature>
<dbReference type="SUPFAM" id="SSF48371">
    <property type="entry name" value="ARM repeat"/>
    <property type="match status" value="1"/>
</dbReference>
<dbReference type="EMBL" id="MU827305">
    <property type="protein sequence ID" value="KAJ7363434.1"/>
    <property type="molecule type" value="Genomic_DNA"/>
</dbReference>
<dbReference type="PANTHER" id="PTHR37079:SF4">
    <property type="entry name" value="SERINE_THREONINE-PROTEIN KINASE ATM"/>
    <property type="match status" value="1"/>
</dbReference>